<feature type="region of interest" description="Disordered" evidence="5">
    <location>
        <begin position="568"/>
        <end position="587"/>
    </location>
</feature>
<dbReference type="InterPro" id="IPR001878">
    <property type="entry name" value="Znf_CCHC"/>
</dbReference>
<name>A0AAV5C7L5_ELECO</name>
<dbReference type="Proteomes" id="UP001054889">
    <property type="component" value="Unassembled WGS sequence"/>
</dbReference>
<dbReference type="InterPro" id="IPR028457">
    <property type="entry name" value="ABI"/>
</dbReference>
<evidence type="ECO:0000256" key="3">
    <source>
        <dbReference type="ARBA" id="ARBA00025223"/>
    </source>
</evidence>
<gene>
    <name evidence="7" type="primary">ga10799</name>
    <name evidence="7" type="ORF">PR202_ga10799</name>
</gene>
<dbReference type="SMART" id="SM00343">
    <property type="entry name" value="ZnF_C2HC"/>
    <property type="match status" value="1"/>
</dbReference>
<sequence>MWTPARIGLKTWSADQAPKSADLGVGPLEVCFLGVTGSLASWELVERFYTGLNQASRQHFDALARGSLMDNTPTIAKNWIKKMGENQSWSSERDIDKKNLQPSSGNMKSVVERTYDKLLMDRLDTIQRRLDNNGHIPNGETVKLAESHSTCEECGEFGHVSKDCPEYAKENVNKDTQAKFKEVDHVLEGINDKVIEVGSSNQQILQFMEMMEKQMRRFSEAVQGDKGAIPGNTQSAEQLKAIATRNHEESDKAIELVLLAAMVEAVGSFGSRGVGGAGMSSTLEEVQMQENLVFSDTIKDLKTLRSQLYSAAEYFELAYMQEDAKQEVMSNLKEYAVKALVNTVDHLGSISFKVSKLVDRSFDDVSVANLRLSCVQERTQISQACMDREGFTQQSLVITAPKYHKRYTLPGGYESMPSAVPNFREMNKATNRAAQMHQVLSAAIQPKTKEKESSFSKLRSIARAPSQRARSASPAPAQRSRSVPPSETAIPSNRDKRSDSPIPSATRLTRSGSINSKKPSLLKTSSVRVQTTAQPKKLAPLRSQADRSNDTKDGEHTPKKSRKFLKALLSRRKSRKDEPLPSYFDDY</sequence>
<evidence type="ECO:0000313" key="8">
    <source>
        <dbReference type="Proteomes" id="UP001054889"/>
    </source>
</evidence>
<dbReference type="EMBL" id="BQKI01000004">
    <property type="protein sequence ID" value="GJM94178.1"/>
    <property type="molecule type" value="Genomic_DNA"/>
</dbReference>
<keyword evidence="4" id="KW-0862">Zinc</keyword>
<proteinExistence type="inferred from homology"/>
<comment type="function">
    <text evidence="3">Involved in regulation of actin and microtubule organization. Part of a WAVE complex that activates the Arp2/3 complex.</text>
</comment>
<keyword evidence="4" id="KW-0863">Zinc-finger</keyword>
<evidence type="ECO:0000313" key="7">
    <source>
        <dbReference type="EMBL" id="GJM94178.1"/>
    </source>
</evidence>
<feature type="compositionally biased region" description="Low complexity" evidence="5">
    <location>
        <begin position="459"/>
        <end position="486"/>
    </location>
</feature>
<reference evidence="7" key="1">
    <citation type="journal article" date="2018" name="DNA Res.">
        <title>Multiple hybrid de novo genome assembly of finger millet, an orphan allotetraploid crop.</title>
        <authorList>
            <person name="Hatakeyama M."/>
            <person name="Aluri S."/>
            <person name="Balachadran M.T."/>
            <person name="Sivarajan S.R."/>
            <person name="Patrignani A."/>
            <person name="Gruter S."/>
            <person name="Poveda L."/>
            <person name="Shimizu-Inatsugi R."/>
            <person name="Baeten J."/>
            <person name="Francoijs K.J."/>
            <person name="Nataraja K.N."/>
            <person name="Reddy Y.A.N."/>
            <person name="Phadnis S."/>
            <person name="Ravikumar R.L."/>
            <person name="Schlapbach R."/>
            <person name="Sreeman S.M."/>
            <person name="Shimizu K.K."/>
        </authorList>
    </citation>
    <scope>NUCLEOTIDE SEQUENCE</scope>
</reference>
<feature type="compositionally biased region" description="Basic and acidic residues" evidence="5">
    <location>
        <begin position="544"/>
        <end position="558"/>
    </location>
</feature>
<dbReference type="GO" id="GO:0003676">
    <property type="term" value="F:nucleic acid binding"/>
    <property type="evidence" value="ECO:0007669"/>
    <property type="project" value="InterPro"/>
</dbReference>
<organism evidence="7 8">
    <name type="scientific">Eleusine coracana subsp. coracana</name>
    <dbReference type="NCBI Taxonomy" id="191504"/>
    <lineage>
        <taxon>Eukaryota</taxon>
        <taxon>Viridiplantae</taxon>
        <taxon>Streptophyta</taxon>
        <taxon>Embryophyta</taxon>
        <taxon>Tracheophyta</taxon>
        <taxon>Spermatophyta</taxon>
        <taxon>Magnoliopsida</taxon>
        <taxon>Liliopsida</taxon>
        <taxon>Poales</taxon>
        <taxon>Poaceae</taxon>
        <taxon>PACMAD clade</taxon>
        <taxon>Chloridoideae</taxon>
        <taxon>Cynodonteae</taxon>
        <taxon>Eleusininae</taxon>
        <taxon>Eleusine</taxon>
    </lineage>
</organism>
<dbReference type="InterPro" id="IPR036875">
    <property type="entry name" value="Znf_CCHC_sf"/>
</dbReference>
<dbReference type="SUPFAM" id="SSF57756">
    <property type="entry name" value="Retrovirus zinc finger-like domains"/>
    <property type="match status" value="1"/>
</dbReference>
<dbReference type="GO" id="GO:0008270">
    <property type="term" value="F:zinc ion binding"/>
    <property type="evidence" value="ECO:0007669"/>
    <property type="project" value="UniProtKB-KW"/>
</dbReference>
<dbReference type="Gene3D" id="4.10.60.10">
    <property type="entry name" value="Zinc finger, CCHC-type"/>
    <property type="match status" value="1"/>
</dbReference>
<dbReference type="PROSITE" id="PS50158">
    <property type="entry name" value="ZF_CCHC"/>
    <property type="match status" value="1"/>
</dbReference>
<dbReference type="PANTHER" id="PTHR10460:SF62">
    <property type="entry name" value="PROTEIN ABIL2-RELATED"/>
    <property type="match status" value="1"/>
</dbReference>
<evidence type="ECO:0000256" key="2">
    <source>
        <dbReference type="ARBA" id="ARBA00011513"/>
    </source>
</evidence>
<keyword evidence="8" id="KW-1185">Reference proteome</keyword>
<feature type="compositionally biased region" description="Polar residues" evidence="5">
    <location>
        <begin position="501"/>
        <end position="534"/>
    </location>
</feature>
<comment type="caution">
    <text evidence="7">The sequence shown here is derived from an EMBL/GenBank/DDBJ whole genome shotgun (WGS) entry which is preliminary data.</text>
</comment>
<feature type="region of interest" description="Disordered" evidence="5">
    <location>
        <begin position="442"/>
        <end position="563"/>
    </location>
</feature>
<accession>A0AAV5C7L5</accession>
<evidence type="ECO:0000259" key="6">
    <source>
        <dbReference type="PROSITE" id="PS50158"/>
    </source>
</evidence>
<dbReference type="AlphaFoldDB" id="A0AAV5C7L5"/>
<evidence type="ECO:0000256" key="4">
    <source>
        <dbReference type="PROSITE-ProRule" id="PRU00047"/>
    </source>
</evidence>
<dbReference type="Pfam" id="PF00098">
    <property type="entry name" value="zf-CCHC"/>
    <property type="match status" value="1"/>
</dbReference>
<evidence type="ECO:0000256" key="1">
    <source>
        <dbReference type="ARBA" id="ARBA00010020"/>
    </source>
</evidence>
<feature type="domain" description="CCHC-type" evidence="6">
    <location>
        <begin position="151"/>
        <end position="166"/>
    </location>
</feature>
<reference evidence="7" key="2">
    <citation type="submission" date="2021-12" db="EMBL/GenBank/DDBJ databases">
        <title>Resequencing data analysis of finger millet.</title>
        <authorList>
            <person name="Hatakeyama M."/>
            <person name="Aluri S."/>
            <person name="Balachadran M.T."/>
            <person name="Sivarajan S.R."/>
            <person name="Poveda L."/>
            <person name="Shimizu-Inatsugi R."/>
            <person name="Schlapbach R."/>
            <person name="Sreeman S.M."/>
            <person name="Shimizu K.K."/>
        </authorList>
    </citation>
    <scope>NUCLEOTIDE SEQUENCE</scope>
</reference>
<comment type="subunit">
    <text evidence="2">Binds SCAR.</text>
</comment>
<comment type="similarity">
    <text evidence="1">Belongs to the ABI family.</text>
</comment>
<dbReference type="PANTHER" id="PTHR10460">
    <property type="entry name" value="ABL INTERACTOR FAMILY MEMBER"/>
    <property type="match status" value="1"/>
</dbReference>
<dbReference type="Gene3D" id="6.10.140.1620">
    <property type="match status" value="1"/>
</dbReference>
<keyword evidence="4" id="KW-0479">Metal-binding</keyword>
<evidence type="ECO:0000256" key="5">
    <source>
        <dbReference type="SAM" id="MobiDB-lite"/>
    </source>
</evidence>
<protein>
    <recommendedName>
        <fullName evidence="6">CCHC-type domain-containing protein</fullName>
    </recommendedName>
</protein>